<dbReference type="RefSeq" id="WP_284723045.1">
    <property type="nucleotide sequence ID" value="NZ_BSND01000005.1"/>
</dbReference>
<sequence length="344" mass="39646">MNKFFKFITAKEKKIAANREQNTEDYFYVLDGWRGISIMLVLAAHLLPLGPSFLQLNFTSGVIGMSIFFILSGFLITNFLIHRPSVHDFFIRRILRIIPLAWLYLIIAFPILNIDLSKLAPHFFFYANYPPMDLVHGTSHFWSLCVEIQFYLAIGLLFLFFKEKAFIILVIGCFLITANRMVDGVHVAINTYYRVDEILAGVILSLIYNDKGLGFLQKFLRKVNPYFALLALMVASHPDGGFVNYFRPYIAAILIGSTLYNVNSSLLTYLNARVLVYLASVSYALYVIHPLLVNTWFGSGETLEKYLKRPILFAVLFILAHISTFYYEKYWINLAKRMTKRKTS</sequence>
<accession>A0ABQ5TUY7</accession>
<organism evidence="3 4">
    <name type="scientific">Methylophaga thalassica</name>
    <dbReference type="NCBI Taxonomy" id="40223"/>
    <lineage>
        <taxon>Bacteria</taxon>
        <taxon>Pseudomonadati</taxon>
        <taxon>Pseudomonadota</taxon>
        <taxon>Gammaproteobacteria</taxon>
        <taxon>Thiotrichales</taxon>
        <taxon>Piscirickettsiaceae</taxon>
        <taxon>Methylophaga</taxon>
    </lineage>
</organism>
<feature type="transmembrane region" description="Helical" evidence="1">
    <location>
        <begin position="26"/>
        <end position="46"/>
    </location>
</feature>
<dbReference type="InterPro" id="IPR050879">
    <property type="entry name" value="Acyltransferase_3"/>
</dbReference>
<name>A0ABQ5TUY7_9GAMM</name>
<keyword evidence="3" id="KW-0012">Acyltransferase</keyword>
<keyword evidence="4" id="KW-1185">Reference proteome</keyword>
<feature type="transmembrane region" description="Helical" evidence="1">
    <location>
        <begin position="93"/>
        <end position="112"/>
    </location>
</feature>
<feature type="transmembrane region" description="Helical" evidence="1">
    <location>
        <begin position="165"/>
        <end position="182"/>
    </location>
</feature>
<dbReference type="EMBL" id="BSND01000005">
    <property type="protein sequence ID" value="GLP99808.1"/>
    <property type="molecule type" value="Genomic_DNA"/>
</dbReference>
<reference evidence="3" key="1">
    <citation type="journal article" date="2014" name="Int. J. Syst. Evol. Microbiol.">
        <title>Complete genome of a new Firmicutes species belonging to the dominant human colonic microbiota ('Ruminococcus bicirculans') reveals two chromosomes and a selective capacity to utilize plant glucans.</title>
        <authorList>
            <consortium name="NISC Comparative Sequencing Program"/>
            <person name="Wegmann U."/>
            <person name="Louis P."/>
            <person name="Goesmann A."/>
            <person name="Henrissat B."/>
            <person name="Duncan S.H."/>
            <person name="Flint H.J."/>
        </authorList>
    </citation>
    <scope>NUCLEOTIDE SEQUENCE</scope>
    <source>
        <strain evidence="3">NBRC 102424</strain>
    </source>
</reference>
<gene>
    <name evidence="3" type="ORF">GCM10007891_16620</name>
</gene>
<protein>
    <submittedName>
        <fullName evidence="3">Acyltransferase</fullName>
    </submittedName>
</protein>
<keyword evidence="1" id="KW-1133">Transmembrane helix</keyword>
<feature type="transmembrane region" description="Helical" evidence="1">
    <location>
        <begin position="58"/>
        <end position="81"/>
    </location>
</feature>
<keyword evidence="1" id="KW-0812">Transmembrane</keyword>
<keyword evidence="1" id="KW-0472">Membrane</keyword>
<dbReference type="Pfam" id="PF01757">
    <property type="entry name" value="Acyl_transf_3"/>
    <property type="match status" value="1"/>
</dbReference>
<reference evidence="3" key="2">
    <citation type="submission" date="2023-01" db="EMBL/GenBank/DDBJ databases">
        <title>Draft genome sequence of Methylophaga thalassica strain NBRC 102424.</title>
        <authorList>
            <person name="Sun Q."/>
            <person name="Mori K."/>
        </authorList>
    </citation>
    <scope>NUCLEOTIDE SEQUENCE</scope>
    <source>
        <strain evidence="3">NBRC 102424</strain>
    </source>
</reference>
<dbReference type="InterPro" id="IPR002656">
    <property type="entry name" value="Acyl_transf_3_dom"/>
</dbReference>
<feature type="domain" description="Acyltransferase 3" evidence="2">
    <location>
        <begin position="29"/>
        <end position="320"/>
    </location>
</feature>
<feature type="transmembrane region" description="Helical" evidence="1">
    <location>
        <begin position="242"/>
        <end position="262"/>
    </location>
</feature>
<feature type="transmembrane region" description="Helical" evidence="1">
    <location>
        <begin position="274"/>
        <end position="292"/>
    </location>
</feature>
<evidence type="ECO:0000313" key="3">
    <source>
        <dbReference type="EMBL" id="GLP99808.1"/>
    </source>
</evidence>
<comment type="caution">
    <text evidence="3">The sequence shown here is derived from an EMBL/GenBank/DDBJ whole genome shotgun (WGS) entry which is preliminary data.</text>
</comment>
<evidence type="ECO:0000259" key="2">
    <source>
        <dbReference type="Pfam" id="PF01757"/>
    </source>
</evidence>
<dbReference type="GO" id="GO:0016746">
    <property type="term" value="F:acyltransferase activity"/>
    <property type="evidence" value="ECO:0007669"/>
    <property type="project" value="UniProtKB-KW"/>
</dbReference>
<dbReference type="PANTHER" id="PTHR23028">
    <property type="entry name" value="ACETYLTRANSFERASE"/>
    <property type="match status" value="1"/>
</dbReference>
<feature type="transmembrane region" description="Helical" evidence="1">
    <location>
        <begin position="312"/>
        <end position="332"/>
    </location>
</feature>
<evidence type="ECO:0000313" key="4">
    <source>
        <dbReference type="Proteomes" id="UP001161423"/>
    </source>
</evidence>
<keyword evidence="3" id="KW-0808">Transferase</keyword>
<feature type="transmembrane region" description="Helical" evidence="1">
    <location>
        <begin position="141"/>
        <end position="160"/>
    </location>
</feature>
<dbReference type="PANTHER" id="PTHR23028:SF53">
    <property type="entry name" value="ACYL_TRANSF_3 DOMAIN-CONTAINING PROTEIN"/>
    <property type="match status" value="1"/>
</dbReference>
<evidence type="ECO:0000256" key="1">
    <source>
        <dbReference type="SAM" id="Phobius"/>
    </source>
</evidence>
<proteinExistence type="predicted"/>
<dbReference type="Proteomes" id="UP001161423">
    <property type="component" value="Unassembled WGS sequence"/>
</dbReference>